<protein>
    <submittedName>
        <fullName evidence="1">Uncharacterized protein</fullName>
    </submittedName>
</protein>
<gene>
    <name evidence="1" type="ORF">PIB30_028980</name>
</gene>
<organism evidence="1 2">
    <name type="scientific">Stylosanthes scabra</name>
    <dbReference type="NCBI Taxonomy" id="79078"/>
    <lineage>
        <taxon>Eukaryota</taxon>
        <taxon>Viridiplantae</taxon>
        <taxon>Streptophyta</taxon>
        <taxon>Embryophyta</taxon>
        <taxon>Tracheophyta</taxon>
        <taxon>Spermatophyta</taxon>
        <taxon>Magnoliopsida</taxon>
        <taxon>eudicotyledons</taxon>
        <taxon>Gunneridae</taxon>
        <taxon>Pentapetalae</taxon>
        <taxon>rosids</taxon>
        <taxon>fabids</taxon>
        <taxon>Fabales</taxon>
        <taxon>Fabaceae</taxon>
        <taxon>Papilionoideae</taxon>
        <taxon>50 kb inversion clade</taxon>
        <taxon>dalbergioids sensu lato</taxon>
        <taxon>Dalbergieae</taxon>
        <taxon>Pterocarpus clade</taxon>
        <taxon>Stylosanthes</taxon>
    </lineage>
</organism>
<keyword evidence="2" id="KW-1185">Reference proteome</keyword>
<dbReference type="EMBL" id="JASCZI010151151">
    <property type="protein sequence ID" value="MED6170247.1"/>
    <property type="molecule type" value="Genomic_DNA"/>
</dbReference>
<name>A0ABU6VBA7_9FABA</name>
<comment type="caution">
    <text evidence="1">The sequence shown here is derived from an EMBL/GenBank/DDBJ whole genome shotgun (WGS) entry which is preliminary data.</text>
</comment>
<dbReference type="Proteomes" id="UP001341840">
    <property type="component" value="Unassembled WGS sequence"/>
</dbReference>
<accession>A0ABU6VBA7</accession>
<reference evidence="1 2" key="1">
    <citation type="journal article" date="2023" name="Plants (Basel)">
        <title>Bridging the Gap: Combining Genomics and Transcriptomics Approaches to Understand Stylosanthes scabra, an Orphan Legume from the Brazilian Caatinga.</title>
        <authorList>
            <person name="Ferreira-Neto J.R.C."/>
            <person name="da Silva M.D."/>
            <person name="Binneck E."/>
            <person name="de Melo N.F."/>
            <person name="da Silva R.H."/>
            <person name="de Melo A.L.T.M."/>
            <person name="Pandolfi V."/>
            <person name="Bustamante F.O."/>
            <person name="Brasileiro-Vidal A.C."/>
            <person name="Benko-Iseppon A.M."/>
        </authorList>
    </citation>
    <scope>NUCLEOTIDE SEQUENCE [LARGE SCALE GENOMIC DNA]</scope>
    <source>
        <tissue evidence="1">Leaves</tissue>
    </source>
</reference>
<proteinExistence type="predicted"/>
<evidence type="ECO:0000313" key="2">
    <source>
        <dbReference type="Proteomes" id="UP001341840"/>
    </source>
</evidence>
<sequence>MQNSEDHHVICAYPKVLDHHLKSNARGGLQASKRQRRRTNKITDLGTRCEEASGLNRGVEGGSGGMTGRWWNGLGEKAKLWKKKAGGVVFDHWVEEEESGLWLI</sequence>
<evidence type="ECO:0000313" key="1">
    <source>
        <dbReference type="EMBL" id="MED6170247.1"/>
    </source>
</evidence>